<evidence type="ECO:0000259" key="3">
    <source>
        <dbReference type="Pfam" id="PF14111"/>
    </source>
</evidence>
<evidence type="ECO:0000256" key="2">
    <source>
        <dbReference type="SAM" id="MobiDB-lite"/>
    </source>
</evidence>
<dbReference type="InterPro" id="IPR025558">
    <property type="entry name" value="DUF4283"/>
</dbReference>
<evidence type="ECO:0000313" key="5">
    <source>
        <dbReference type="Proteomes" id="UP000595140"/>
    </source>
</evidence>
<sequence>MGKKSRSKEPAPPTPLKKKVPELKVDDEVTVDTVESDSSCDEVDSVNDALECEIGTEKEGEDDTSSDNKSNSQSIDEEAVEKDMLDKLLEQTKDTSKVFEKKPEPTPKKNFADLLKNNRGEKQGMQLFKVDLPDTEEVFLPKEAILPVEEIWGYCLVGCFAGKFPGLKAIQKMVDSWGVPCEILPHKRGWIVFKFWTDEHRQAVMTKPVEEITINKKLMFKILEKDFMWNCKSFATMPVWVKFVDVPMGFWSPLGLSLIASKLGTPLYSDGVTYTAASKFDTSQEPNAARKVTYCRVMVNMDLFVKPPLSVKVAYDEGNYIQKVEYEDMPEYCYHCEAFGHNPFDCKALHEIHRKRFLEKERLEELARIEALKEAKLAEAKAKGTNKPNYTYKAKNTDKQPAPKVPTANDVPILDENKGKKAVENEVTQKPSNDEDPAPSFSVKNPNDGDTLIGTGVGTLTTILTKDSHLKEPPDIGGKGRRSLLLNLRVVAGLEETNIMATTKGVGIETEGGALALTADEGAIHTPWAIMGDFNCVANSNERLNCHSQAAYSMTDLFQFRINNDLVDSKSTGLQYTWNKGNKWAKLDRVLINHDWEAIDWVCWAEFKDMQIESDHCHVVLNLIQNNSKGTPLLSYHPSEFLGYQSGGYKAIQRKIKTELVLEGDKCTKYFHALMRKQHASNSISFLTTGGGGVTSSLEDIVGQFTGYYTNLFGHCPNVMPIDWSVFQEGNVINPMEALTLNRNVHIDEVKEALFSIGNDKAPRPDGFTASFFKRKWNMVGQTVFEAVDEFFRSGKLLKQINHATVAPIPKVKENPDDLMLFSRGDITSVKVLADALKHFSQVSGLHVNPQKSNIHLAGQIKDNKEEILILVQFPLGQCRYLGLPLTSQRASERDFAPLISKVEENIRRWNTKTLSQAGRVELIRSVIQGIQSSWLQAFPVHKSVLNRIITICRTFLWGSKFSKVTWSDIYKPLEEGGLGLRNSYTWNQAFLIKNLWNIASHKDTLWVKWVHSVYLQDRDVWTWTPKKGDSHLSKKLSIVRDLMVEKCGELQMIEEYMHSLCDNGTLSTSKVYDLIRTRNQAKPWMKFI</sequence>
<dbReference type="SUPFAM" id="SSF56219">
    <property type="entry name" value="DNase I-like"/>
    <property type="match status" value="1"/>
</dbReference>
<accession>A0A484M0B3</accession>
<dbReference type="EMBL" id="OOIL02002347">
    <property type="protein sequence ID" value="VFQ82222.1"/>
    <property type="molecule type" value="Genomic_DNA"/>
</dbReference>
<dbReference type="PANTHER" id="PTHR33116:SF84">
    <property type="entry name" value="RNA-DIRECTED DNA POLYMERASE"/>
    <property type="match status" value="1"/>
</dbReference>
<dbReference type="PANTHER" id="PTHR33116">
    <property type="entry name" value="REVERSE TRANSCRIPTASE ZINC-BINDING DOMAIN-CONTAINING PROTEIN-RELATED-RELATED"/>
    <property type="match status" value="1"/>
</dbReference>
<gene>
    <name evidence="4" type="ORF">CCAM_LOCUS23998</name>
</gene>
<dbReference type="Gene3D" id="3.60.10.10">
    <property type="entry name" value="Endonuclease/exonuclease/phosphatase"/>
    <property type="match status" value="1"/>
</dbReference>
<dbReference type="OrthoDB" id="1939300at2759"/>
<feature type="region of interest" description="Disordered" evidence="2">
    <location>
        <begin position="386"/>
        <end position="450"/>
    </location>
</feature>
<dbReference type="InterPro" id="IPR036691">
    <property type="entry name" value="Endo/exonu/phosph_ase_sf"/>
</dbReference>
<dbReference type="AlphaFoldDB" id="A0A484M0B3"/>
<feature type="compositionally biased region" description="Acidic residues" evidence="2">
    <location>
        <begin position="28"/>
        <end position="45"/>
    </location>
</feature>
<proteinExistence type="predicted"/>
<feature type="compositionally biased region" description="Basic and acidic residues" evidence="2">
    <location>
        <begin position="415"/>
        <end position="424"/>
    </location>
</feature>
<protein>
    <recommendedName>
        <fullName evidence="3">DUF4283 domain-containing protein</fullName>
    </recommendedName>
</protein>
<evidence type="ECO:0000256" key="1">
    <source>
        <dbReference type="SAM" id="Coils"/>
    </source>
</evidence>
<organism evidence="4 5">
    <name type="scientific">Cuscuta campestris</name>
    <dbReference type="NCBI Taxonomy" id="132261"/>
    <lineage>
        <taxon>Eukaryota</taxon>
        <taxon>Viridiplantae</taxon>
        <taxon>Streptophyta</taxon>
        <taxon>Embryophyta</taxon>
        <taxon>Tracheophyta</taxon>
        <taxon>Spermatophyta</taxon>
        <taxon>Magnoliopsida</taxon>
        <taxon>eudicotyledons</taxon>
        <taxon>Gunneridae</taxon>
        <taxon>Pentapetalae</taxon>
        <taxon>asterids</taxon>
        <taxon>lamiids</taxon>
        <taxon>Solanales</taxon>
        <taxon>Convolvulaceae</taxon>
        <taxon>Cuscuteae</taxon>
        <taxon>Cuscuta</taxon>
        <taxon>Cuscuta subgen. Grammica</taxon>
        <taxon>Cuscuta sect. Cleistogrammica</taxon>
    </lineage>
</organism>
<dbReference type="Proteomes" id="UP000595140">
    <property type="component" value="Unassembled WGS sequence"/>
</dbReference>
<feature type="domain" description="DUF4283" evidence="3">
    <location>
        <begin position="149"/>
        <end position="219"/>
    </location>
</feature>
<feature type="region of interest" description="Disordered" evidence="2">
    <location>
        <begin position="1"/>
        <end position="78"/>
    </location>
</feature>
<name>A0A484M0B3_9ASTE</name>
<reference evidence="4 5" key="1">
    <citation type="submission" date="2018-04" db="EMBL/GenBank/DDBJ databases">
        <authorList>
            <person name="Vogel A."/>
        </authorList>
    </citation>
    <scope>NUCLEOTIDE SEQUENCE [LARGE SCALE GENOMIC DNA]</scope>
</reference>
<keyword evidence="5" id="KW-1185">Reference proteome</keyword>
<evidence type="ECO:0000313" key="4">
    <source>
        <dbReference type="EMBL" id="VFQ82222.1"/>
    </source>
</evidence>
<keyword evidence="1" id="KW-0175">Coiled coil</keyword>
<feature type="coiled-coil region" evidence="1">
    <location>
        <begin position="355"/>
        <end position="383"/>
    </location>
</feature>
<dbReference type="Pfam" id="PF14111">
    <property type="entry name" value="DUF4283"/>
    <property type="match status" value="1"/>
</dbReference>